<organism evidence="2 3">
    <name type="scientific">Pleurodeles waltl</name>
    <name type="common">Iberian ribbed newt</name>
    <dbReference type="NCBI Taxonomy" id="8319"/>
    <lineage>
        <taxon>Eukaryota</taxon>
        <taxon>Metazoa</taxon>
        <taxon>Chordata</taxon>
        <taxon>Craniata</taxon>
        <taxon>Vertebrata</taxon>
        <taxon>Euteleostomi</taxon>
        <taxon>Amphibia</taxon>
        <taxon>Batrachia</taxon>
        <taxon>Caudata</taxon>
        <taxon>Salamandroidea</taxon>
        <taxon>Salamandridae</taxon>
        <taxon>Pleurodelinae</taxon>
        <taxon>Pleurodeles</taxon>
    </lineage>
</organism>
<dbReference type="Proteomes" id="UP001066276">
    <property type="component" value="Chromosome 3_2"/>
</dbReference>
<accession>A0AAV7TTF2</accession>
<protein>
    <submittedName>
        <fullName evidence="2">Uncharacterized protein</fullName>
    </submittedName>
</protein>
<reference evidence="2" key="1">
    <citation type="journal article" date="2022" name="bioRxiv">
        <title>Sequencing and chromosome-scale assembly of the giantPleurodeles waltlgenome.</title>
        <authorList>
            <person name="Brown T."/>
            <person name="Elewa A."/>
            <person name="Iarovenko S."/>
            <person name="Subramanian E."/>
            <person name="Araus A.J."/>
            <person name="Petzold A."/>
            <person name="Susuki M."/>
            <person name="Suzuki K.-i.T."/>
            <person name="Hayashi T."/>
            <person name="Toyoda A."/>
            <person name="Oliveira C."/>
            <person name="Osipova E."/>
            <person name="Leigh N.D."/>
            <person name="Simon A."/>
            <person name="Yun M.H."/>
        </authorList>
    </citation>
    <scope>NUCLEOTIDE SEQUENCE</scope>
    <source>
        <strain evidence="2">20211129_DDA</strain>
        <tissue evidence="2">Liver</tissue>
    </source>
</reference>
<evidence type="ECO:0000256" key="1">
    <source>
        <dbReference type="SAM" id="MobiDB-lite"/>
    </source>
</evidence>
<feature type="region of interest" description="Disordered" evidence="1">
    <location>
        <begin position="36"/>
        <end position="81"/>
    </location>
</feature>
<gene>
    <name evidence="2" type="ORF">NDU88_004924</name>
</gene>
<name>A0AAV7TTF2_PLEWA</name>
<keyword evidence="3" id="KW-1185">Reference proteome</keyword>
<evidence type="ECO:0000313" key="2">
    <source>
        <dbReference type="EMBL" id="KAJ1179690.1"/>
    </source>
</evidence>
<sequence>MTPVAMTTLECCIALCRAHMDIFVCNFLIKMTTGGSEDQQVLQQTEEQQAHVLPEEVGHQQPEEQHEESDDEVPLVLHGTF</sequence>
<dbReference type="AlphaFoldDB" id="A0AAV7TTF2"/>
<feature type="compositionally biased region" description="Low complexity" evidence="1">
    <location>
        <begin position="37"/>
        <end position="47"/>
    </location>
</feature>
<dbReference type="EMBL" id="JANPWB010000006">
    <property type="protein sequence ID" value="KAJ1179690.1"/>
    <property type="molecule type" value="Genomic_DNA"/>
</dbReference>
<evidence type="ECO:0000313" key="3">
    <source>
        <dbReference type="Proteomes" id="UP001066276"/>
    </source>
</evidence>
<proteinExistence type="predicted"/>
<comment type="caution">
    <text evidence="2">The sequence shown here is derived from an EMBL/GenBank/DDBJ whole genome shotgun (WGS) entry which is preliminary data.</text>
</comment>
<feature type="compositionally biased region" description="Basic and acidic residues" evidence="1">
    <location>
        <begin position="53"/>
        <end position="64"/>
    </location>
</feature>